<organism evidence="3 4">
    <name type="scientific">Flavobacterium johnsoniae (strain ATCC 17061 / DSM 2064 / JCM 8514 / BCRC 14874 / CCUG 350202 / NBRC 14942 / NCIMB 11054 / UW101)</name>
    <name type="common">Cytophaga johnsonae</name>
    <dbReference type="NCBI Taxonomy" id="376686"/>
    <lineage>
        <taxon>Bacteria</taxon>
        <taxon>Pseudomonadati</taxon>
        <taxon>Bacteroidota</taxon>
        <taxon>Flavobacteriia</taxon>
        <taxon>Flavobacteriales</taxon>
        <taxon>Flavobacteriaceae</taxon>
        <taxon>Flavobacterium</taxon>
    </lineage>
</organism>
<dbReference type="KEGG" id="fjo:Fjoh_0794"/>
<gene>
    <name evidence="3" type="ordered locus">Fjoh_0794</name>
</gene>
<evidence type="ECO:0000256" key="1">
    <source>
        <dbReference type="SAM" id="MobiDB-lite"/>
    </source>
</evidence>
<name>A5FLU0_FLAJ1</name>
<dbReference type="Proteomes" id="UP000006694">
    <property type="component" value="Chromosome"/>
</dbReference>
<feature type="chain" id="PRO_5030164662" evidence="2">
    <location>
        <begin position="22"/>
        <end position="81"/>
    </location>
</feature>
<keyword evidence="4" id="KW-1185">Reference proteome</keyword>
<dbReference type="OrthoDB" id="1366886at2"/>
<feature type="signal peptide" evidence="2">
    <location>
        <begin position="1"/>
        <end position="21"/>
    </location>
</feature>
<reference evidence="3 4" key="1">
    <citation type="journal article" date="2009" name="Appl. Environ. Microbiol.">
        <title>Novel features of the polysaccharide-digesting gliding bacterium Flavobacterium johnsoniae as revealed by genome sequence analysis.</title>
        <authorList>
            <person name="McBride M.J."/>
            <person name="Xie G."/>
            <person name="Martens E.C."/>
            <person name="Lapidus A."/>
            <person name="Henrissat B."/>
            <person name="Rhodes R.G."/>
            <person name="Goltsman E."/>
            <person name="Wang W."/>
            <person name="Xu J."/>
            <person name="Hunnicutt D.W."/>
            <person name="Staroscik A.M."/>
            <person name="Hoover T.R."/>
            <person name="Cheng Y.Q."/>
            <person name="Stein J.L."/>
        </authorList>
    </citation>
    <scope>NUCLEOTIDE SEQUENCE [LARGE SCALE GENOMIC DNA]</scope>
    <source>
        <strain evidence="4">ATCC 17061 / DSM 2064 / JCM 8514 / BCRC 14874 / CCUG 350202 / NBRC 14942 / NCIMB 11054 / UW101</strain>
    </source>
</reference>
<evidence type="ECO:0000256" key="2">
    <source>
        <dbReference type="SAM" id="SignalP"/>
    </source>
</evidence>
<dbReference type="eggNOG" id="ENOG502ZZKQ">
    <property type="taxonomic scope" value="Bacteria"/>
</dbReference>
<dbReference type="AlphaFoldDB" id="A5FLU0"/>
<dbReference type="GeneID" id="31763668"/>
<feature type="region of interest" description="Disordered" evidence="1">
    <location>
        <begin position="32"/>
        <end position="52"/>
    </location>
</feature>
<sequence length="81" mass="8448">MKKTALTIGLFSLVAAATSFANPAAPIISSEKLSSDLPVDGSTGGGRKQDSHRIMSELVVKNNDLGFSNINQSVGTNKKVD</sequence>
<proteinExistence type="predicted"/>
<dbReference type="EMBL" id="CP000685">
    <property type="protein sequence ID" value="ABQ03828.1"/>
    <property type="molecule type" value="Genomic_DNA"/>
</dbReference>
<dbReference type="STRING" id="376686.Fjoh_0794"/>
<dbReference type="HOGENOM" id="CLU_2568832_0_0_10"/>
<keyword evidence="2" id="KW-0732">Signal</keyword>
<dbReference type="RefSeq" id="WP_012022882.1">
    <property type="nucleotide sequence ID" value="NC_009441.1"/>
</dbReference>
<evidence type="ECO:0000313" key="3">
    <source>
        <dbReference type="EMBL" id="ABQ03828.1"/>
    </source>
</evidence>
<evidence type="ECO:0000313" key="4">
    <source>
        <dbReference type="Proteomes" id="UP000006694"/>
    </source>
</evidence>
<accession>A5FLU0</accession>
<protein>
    <submittedName>
        <fullName evidence="3">Uncharacterized protein</fullName>
    </submittedName>
</protein>